<sequence length="219" mass="22680">MREVRAAAVVCLALAAVSALAGVAWAYLAPAEQLLVVEPDRGTALTGESVHRFDALAIFVLIGIVLGVLGTVAAWRWRRVRGPVLLTGILLGSAVGAFLTKVVGEAVAEQRHVRPSHPPIHTIVEFAPSVEGWAALIAQPLAAAVVILLLAALSTADDLGTGEYLPFGGPRPEPAVIAPPHYGSAILYGPYPGNSAAPQPLAPRGPVVPFEAPEPDVGR</sequence>
<protein>
    <submittedName>
        <fullName evidence="4">DUF2567 domain-containing protein</fullName>
    </submittedName>
</protein>
<evidence type="ECO:0000256" key="3">
    <source>
        <dbReference type="SAM" id="SignalP"/>
    </source>
</evidence>
<feature type="transmembrane region" description="Helical" evidence="2">
    <location>
        <begin position="133"/>
        <end position="153"/>
    </location>
</feature>
<keyword evidence="2" id="KW-0812">Transmembrane</keyword>
<accession>A0ABX8CYJ6</accession>
<feature type="region of interest" description="Disordered" evidence="1">
    <location>
        <begin position="198"/>
        <end position="219"/>
    </location>
</feature>
<dbReference type="EMBL" id="CP074371">
    <property type="protein sequence ID" value="QVI24966.1"/>
    <property type="molecule type" value="Genomic_DNA"/>
</dbReference>
<proteinExistence type="predicted"/>
<dbReference type="Proteomes" id="UP000683310">
    <property type="component" value="Chromosome"/>
</dbReference>
<evidence type="ECO:0000256" key="2">
    <source>
        <dbReference type="SAM" id="Phobius"/>
    </source>
</evidence>
<evidence type="ECO:0000256" key="1">
    <source>
        <dbReference type="SAM" id="MobiDB-lite"/>
    </source>
</evidence>
<evidence type="ECO:0000313" key="5">
    <source>
        <dbReference type="Proteomes" id="UP000683310"/>
    </source>
</evidence>
<feature type="transmembrane region" description="Helical" evidence="2">
    <location>
        <begin position="55"/>
        <end position="77"/>
    </location>
</feature>
<dbReference type="InterPro" id="IPR021213">
    <property type="entry name" value="DUF2567"/>
</dbReference>
<feature type="transmembrane region" description="Helical" evidence="2">
    <location>
        <begin position="84"/>
        <end position="104"/>
    </location>
</feature>
<reference evidence="4 5" key="1">
    <citation type="submission" date="2021-04" db="EMBL/GenBank/DDBJ databases">
        <title>Nocardia tengchongensis.</title>
        <authorList>
            <person name="Zhuang k."/>
            <person name="Ran Y."/>
            <person name="Li W."/>
        </authorList>
    </citation>
    <scope>NUCLEOTIDE SEQUENCE [LARGE SCALE GENOMIC DNA]</scope>
    <source>
        <strain evidence="4 5">CFH S0057</strain>
    </source>
</reference>
<dbReference type="Pfam" id="PF10821">
    <property type="entry name" value="DUF2567"/>
    <property type="match status" value="1"/>
</dbReference>
<keyword evidence="2" id="KW-1133">Transmembrane helix</keyword>
<feature type="signal peptide" evidence="3">
    <location>
        <begin position="1"/>
        <end position="21"/>
    </location>
</feature>
<organism evidence="4 5">
    <name type="scientific">Nocardia tengchongensis</name>
    <dbReference type="NCBI Taxonomy" id="2055889"/>
    <lineage>
        <taxon>Bacteria</taxon>
        <taxon>Bacillati</taxon>
        <taxon>Actinomycetota</taxon>
        <taxon>Actinomycetes</taxon>
        <taxon>Mycobacteriales</taxon>
        <taxon>Nocardiaceae</taxon>
        <taxon>Nocardia</taxon>
    </lineage>
</organism>
<feature type="chain" id="PRO_5046052083" evidence="3">
    <location>
        <begin position="22"/>
        <end position="219"/>
    </location>
</feature>
<keyword evidence="2" id="KW-0472">Membrane</keyword>
<evidence type="ECO:0000313" key="4">
    <source>
        <dbReference type="EMBL" id="QVI24966.1"/>
    </source>
</evidence>
<gene>
    <name evidence="4" type="ORF">KHQ06_18035</name>
</gene>
<keyword evidence="3" id="KW-0732">Signal</keyword>
<keyword evidence="5" id="KW-1185">Reference proteome</keyword>
<name>A0ABX8CYJ6_9NOCA</name>